<sequence>MERELETWASARRWKYVPVWDAMRTTFRGGGLATGTRYVTHGWVGTYGGMPCFGFLSGPGAAPVGQLQVIAVNVPGVRFPALTLREASFATSPGGVPLDSEFDLYWEVITSSERFAVDLFDESMRRELMGMVPDFFQLWFEHDAVLVSSLIPIEPGMIDRYLTFLRRLIDLIPAHVLAKLRAEIQPQRAAALAGNPLKALDTVAPSRPLVAQRPALSVADQWRLWAQERGWLYAPNASNIVERYNHAPLPKTEGASFTEGFVGKFGDLPCFGWRSTVQLGERQSVRHALCVRRPGLVLKPVRITLEDPLLAELVGSGDIQVGDPSFDDRWRVTSEDPDFARKLLVPEVWSAFMEPGVPSFKQLWFERDVVAVITEGPIPPAAVDNYLRFLHLVLSTASV</sequence>
<reference evidence="1" key="2">
    <citation type="submission" date="2021-09" db="EMBL/GenBank/DDBJ databases">
        <authorList>
            <person name="Gilroy R."/>
        </authorList>
    </citation>
    <scope>NUCLEOTIDE SEQUENCE</scope>
    <source>
        <strain evidence="1">ChiGjej3B3-7470</strain>
    </source>
</reference>
<name>A0A921ERD2_9ACTN</name>
<evidence type="ECO:0000313" key="2">
    <source>
        <dbReference type="Proteomes" id="UP000712713"/>
    </source>
</evidence>
<proteinExistence type="predicted"/>
<accession>A0A921ERD2</accession>
<comment type="caution">
    <text evidence="1">The sequence shown here is derived from an EMBL/GenBank/DDBJ whole genome shotgun (WGS) entry which is preliminary data.</text>
</comment>
<reference evidence="1" key="1">
    <citation type="journal article" date="2021" name="PeerJ">
        <title>Extensive microbial diversity within the chicken gut microbiome revealed by metagenomics and culture.</title>
        <authorList>
            <person name="Gilroy R."/>
            <person name="Ravi A."/>
            <person name="Getino M."/>
            <person name="Pursley I."/>
            <person name="Horton D.L."/>
            <person name="Alikhan N.F."/>
            <person name="Baker D."/>
            <person name="Gharbi K."/>
            <person name="Hall N."/>
            <person name="Watson M."/>
            <person name="Adriaenssens E.M."/>
            <person name="Foster-Nyarko E."/>
            <person name="Jarju S."/>
            <person name="Secka A."/>
            <person name="Antonio M."/>
            <person name="Oren A."/>
            <person name="Chaudhuri R.R."/>
            <person name="La Ragione R."/>
            <person name="Hildebrand F."/>
            <person name="Pallen M.J."/>
        </authorList>
    </citation>
    <scope>NUCLEOTIDE SEQUENCE</scope>
    <source>
        <strain evidence="1">ChiGjej3B3-7470</strain>
    </source>
</reference>
<evidence type="ECO:0000313" key="1">
    <source>
        <dbReference type="EMBL" id="HJE52361.1"/>
    </source>
</evidence>
<dbReference type="Proteomes" id="UP000712713">
    <property type="component" value="Unassembled WGS sequence"/>
</dbReference>
<gene>
    <name evidence="1" type="ORF">K8V15_10395</name>
</gene>
<protein>
    <submittedName>
        <fullName evidence="1">Uncharacterized protein</fullName>
    </submittedName>
</protein>
<organism evidence="1 2">
    <name type="scientific">Tessaracoccus flavescens</name>
    <dbReference type="NCBI Taxonomy" id="399497"/>
    <lineage>
        <taxon>Bacteria</taxon>
        <taxon>Bacillati</taxon>
        <taxon>Actinomycetota</taxon>
        <taxon>Actinomycetes</taxon>
        <taxon>Propionibacteriales</taxon>
        <taxon>Propionibacteriaceae</taxon>
        <taxon>Tessaracoccus</taxon>
    </lineage>
</organism>
<dbReference type="EMBL" id="DYZF01000263">
    <property type="protein sequence ID" value="HJE52361.1"/>
    <property type="molecule type" value="Genomic_DNA"/>
</dbReference>
<dbReference type="AlphaFoldDB" id="A0A921ERD2"/>